<dbReference type="InterPro" id="IPR053860">
    <property type="entry name" value="DUF6932"/>
</dbReference>
<evidence type="ECO:0000313" key="2">
    <source>
        <dbReference type="Proteomes" id="UP001501303"/>
    </source>
</evidence>
<organism evidence="1 2">
    <name type="scientific">Streptomyces sodiiphilus</name>
    <dbReference type="NCBI Taxonomy" id="226217"/>
    <lineage>
        <taxon>Bacteria</taxon>
        <taxon>Bacillati</taxon>
        <taxon>Actinomycetota</taxon>
        <taxon>Actinomycetes</taxon>
        <taxon>Kitasatosporales</taxon>
        <taxon>Streptomycetaceae</taxon>
        <taxon>Streptomyces</taxon>
    </lineage>
</organism>
<comment type="caution">
    <text evidence="1">The sequence shown here is derived from an EMBL/GenBank/DDBJ whole genome shotgun (WGS) entry which is preliminary data.</text>
</comment>
<name>A0ABN2PM42_9ACTN</name>
<evidence type="ECO:0008006" key="3">
    <source>
        <dbReference type="Google" id="ProtNLM"/>
    </source>
</evidence>
<sequence>MPPLPPFAPDTRSPYPGRYPMTWEDIERSLVREAALRRPGTRPELWEELVKHRAMVECVLGSVNRIWLAGSFVSDKPDPSDVDLAYLVDAEVYAAITQPEDLADLANLGDREWCVKQGMRVDACILSLPATVDFRDLGVTGAMAAGDGEIFQMLGLYDEIWQRCRTGGGLRRGYVEVAL</sequence>
<proteinExistence type="predicted"/>
<dbReference type="Pfam" id="PF22014">
    <property type="entry name" value="DUF6932"/>
    <property type="match status" value="1"/>
</dbReference>
<keyword evidence="2" id="KW-1185">Reference proteome</keyword>
<dbReference type="RefSeq" id="WP_425581363.1">
    <property type="nucleotide sequence ID" value="NZ_BAAAMJ010000038.1"/>
</dbReference>
<accession>A0ABN2PM42</accession>
<dbReference type="Proteomes" id="UP001501303">
    <property type="component" value="Unassembled WGS sequence"/>
</dbReference>
<dbReference type="EMBL" id="BAAAMJ010000038">
    <property type="protein sequence ID" value="GAA1924639.1"/>
    <property type="molecule type" value="Genomic_DNA"/>
</dbReference>
<reference evidence="1 2" key="1">
    <citation type="journal article" date="2019" name="Int. J. Syst. Evol. Microbiol.">
        <title>The Global Catalogue of Microorganisms (GCM) 10K type strain sequencing project: providing services to taxonomists for standard genome sequencing and annotation.</title>
        <authorList>
            <consortium name="The Broad Institute Genomics Platform"/>
            <consortium name="The Broad Institute Genome Sequencing Center for Infectious Disease"/>
            <person name="Wu L."/>
            <person name="Ma J."/>
        </authorList>
    </citation>
    <scope>NUCLEOTIDE SEQUENCE [LARGE SCALE GENOMIC DNA]</scope>
    <source>
        <strain evidence="1 2">JCM 13581</strain>
    </source>
</reference>
<evidence type="ECO:0000313" key="1">
    <source>
        <dbReference type="EMBL" id="GAA1924639.1"/>
    </source>
</evidence>
<protein>
    <recommendedName>
        <fullName evidence="3">Polymerase nucleotidyl transferase domain-containing protein</fullName>
    </recommendedName>
</protein>
<gene>
    <name evidence="1" type="ORF">GCM10009716_36110</name>
</gene>